<dbReference type="Gene3D" id="3.50.50.60">
    <property type="entry name" value="FAD/NAD(P)-binding domain"/>
    <property type="match status" value="1"/>
</dbReference>
<dbReference type="Proteomes" id="UP000298030">
    <property type="component" value="Unassembled WGS sequence"/>
</dbReference>
<evidence type="ECO:0000256" key="3">
    <source>
        <dbReference type="ARBA" id="ARBA00023002"/>
    </source>
</evidence>
<dbReference type="PRINTS" id="PR00420">
    <property type="entry name" value="RNGMNOXGNASE"/>
</dbReference>
<feature type="non-terminal residue" evidence="6">
    <location>
        <position position="327"/>
    </location>
</feature>
<dbReference type="PANTHER" id="PTHR46972:SF1">
    <property type="entry name" value="FAD DEPENDENT OXIDOREDUCTASE DOMAIN-CONTAINING PROTEIN"/>
    <property type="match status" value="1"/>
</dbReference>
<keyword evidence="4" id="KW-0503">Monooxygenase</keyword>
<keyword evidence="3" id="KW-0560">Oxidoreductase</keyword>
<proteinExistence type="predicted"/>
<dbReference type="STRING" id="71717.A0A4Y7SIX6"/>
<sequence length="327" mass="35699">KVAIVGGGPSGLTLASILKAVRIPFTVFELDASASARGQGGMLDIHKSSGQLALAKAGLLDEFKKRMRVDATDLYVRDQTGEIRWYHTEKENPDPERPEIDRGDLRNLLLSALDEGDVQWGKKLVRAEKEGVAQEGCFSLYFANGSSATGFNILVGADGTWSRVRPLRSNVPPSYVGMTVAATRITNLDDRLPELAKFVGNGTCMSVEGKSLVVAQKSGDGSVNVYSFISVPEDWRETSGIDWSNQRRGLTEFVERYYSGWGQEAKSLIIECDEGDLAIRPLYRYPPGHRWEKTSAGVTLLGDAAHVITPFTGEGVNLAMHDAYDLA</sequence>
<feature type="domain" description="FAD-binding" evidence="5">
    <location>
        <begin position="1"/>
        <end position="166"/>
    </location>
</feature>
<dbReference type="OrthoDB" id="655030at2759"/>
<dbReference type="GO" id="GO:0004497">
    <property type="term" value="F:monooxygenase activity"/>
    <property type="evidence" value="ECO:0007669"/>
    <property type="project" value="UniProtKB-KW"/>
</dbReference>
<dbReference type="PANTHER" id="PTHR46972">
    <property type="entry name" value="MONOOXYGENASE ASQM-RELATED"/>
    <property type="match status" value="1"/>
</dbReference>
<evidence type="ECO:0000259" key="5">
    <source>
        <dbReference type="Pfam" id="PF01494"/>
    </source>
</evidence>
<keyword evidence="1" id="KW-0285">Flavoprotein</keyword>
<feature type="domain" description="FAD-binding" evidence="5">
    <location>
        <begin position="297"/>
        <end position="327"/>
    </location>
</feature>
<dbReference type="InterPro" id="IPR036188">
    <property type="entry name" value="FAD/NAD-bd_sf"/>
</dbReference>
<keyword evidence="7" id="KW-1185">Reference proteome</keyword>
<feature type="non-terminal residue" evidence="6">
    <location>
        <position position="1"/>
    </location>
</feature>
<dbReference type="InterPro" id="IPR002938">
    <property type="entry name" value="FAD-bd"/>
</dbReference>
<evidence type="ECO:0000313" key="6">
    <source>
        <dbReference type="EMBL" id="TEB21803.1"/>
    </source>
</evidence>
<accession>A0A4Y7SIX6</accession>
<dbReference type="Pfam" id="PF01494">
    <property type="entry name" value="FAD_binding_3"/>
    <property type="match status" value="2"/>
</dbReference>
<dbReference type="SUPFAM" id="SSF51905">
    <property type="entry name" value="FAD/NAD(P)-binding domain"/>
    <property type="match status" value="1"/>
</dbReference>
<evidence type="ECO:0000313" key="7">
    <source>
        <dbReference type="Proteomes" id="UP000298030"/>
    </source>
</evidence>
<dbReference type="AlphaFoldDB" id="A0A4Y7SIX6"/>
<name>A0A4Y7SIX6_COPMI</name>
<evidence type="ECO:0000256" key="1">
    <source>
        <dbReference type="ARBA" id="ARBA00022630"/>
    </source>
</evidence>
<evidence type="ECO:0000256" key="2">
    <source>
        <dbReference type="ARBA" id="ARBA00022827"/>
    </source>
</evidence>
<evidence type="ECO:0000256" key="4">
    <source>
        <dbReference type="ARBA" id="ARBA00023033"/>
    </source>
</evidence>
<dbReference type="EMBL" id="QPFP01000102">
    <property type="protein sequence ID" value="TEB21803.1"/>
    <property type="molecule type" value="Genomic_DNA"/>
</dbReference>
<gene>
    <name evidence="6" type="ORF">FA13DRAFT_1617461</name>
</gene>
<keyword evidence="2" id="KW-0274">FAD</keyword>
<reference evidence="6 7" key="1">
    <citation type="journal article" date="2019" name="Nat. Ecol. Evol.">
        <title>Megaphylogeny resolves global patterns of mushroom evolution.</title>
        <authorList>
            <person name="Varga T."/>
            <person name="Krizsan K."/>
            <person name="Foldi C."/>
            <person name="Dima B."/>
            <person name="Sanchez-Garcia M."/>
            <person name="Sanchez-Ramirez S."/>
            <person name="Szollosi G.J."/>
            <person name="Szarkandi J.G."/>
            <person name="Papp V."/>
            <person name="Albert L."/>
            <person name="Andreopoulos W."/>
            <person name="Angelini C."/>
            <person name="Antonin V."/>
            <person name="Barry K.W."/>
            <person name="Bougher N.L."/>
            <person name="Buchanan P."/>
            <person name="Buyck B."/>
            <person name="Bense V."/>
            <person name="Catcheside P."/>
            <person name="Chovatia M."/>
            <person name="Cooper J."/>
            <person name="Damon W."/>
            <person name="Desjardin D."/>
            <person name="Finy P."/>
            <person name="Geml J."/>
            <person name="Haridas S."/>
            <person name="Hughes K."/>
            <person name="Justo A."/>
            <person name="Karasinski D."/>
            <person name="Kautmanova I."/>
            <person name="Kiss B."/>
            <person name="Kocsube S."/>
            <person name="Kotiranta H."/>
            <person name="LaButti K.M."/>
            <person name="Lechner B.E."/>
            <person name="Liimatainen K."/>
            <person name="Lipzen A."/>
            <person name="Lukacs Z."/>
            <person name="Mihaltcheva S."/>
            <person name="Morgado L.N."/>
            <person name="Niskanen T."/>
            <person name="Noordeloos M.E."/>
            <person name="Ohm R.A."/>
            <person name="Ortiz-Santana B."/>
            <person name="Ovrebo C."/>
            <person name="Racz N."/>
            <person name="Riley R."/>
            <person name="Savchenko A."/>
            <person name="Shiryaev A."/>
            <person name="Soop K."/>
            <person name="Spirin V."/>
            <person name="Szebenyi C."/>
            <person name="Tomsovsky M."/>
            <person name="Tulloss R.E."/>
            <person name="Uehling J."/>
            <person name="Grigoriev I.V."/>
            <person name="Vagvolgyi C."/>
            <person name="Papp T."/>
            <person name="Martin F.M."/>
            <person name="Miettinen O."/>
            <person name="Hibbett D.S."/>
            <person name="Nagy L.G."/>
        </authorList>
    </citation>
    <scope>NUCLEOTIDE SEQUENCE [LARGE SCALE GENOMIC DNA]</scope>
    <source>
        <strain evidence="6 7">FP101781</strain>
    </source>
</reference>
<protein>
    <submittedName>
        <fullName evidence="6">FAD/NAD(P)-binding domain-containing protein</fullName>
    </submittedName>
</protein>
<comment type="caution">
    <text evidence="6">The sequence shown here is derived from an EMBL/GenBank/DDBJ whole genome shotgun (WGS) entry which is preliminary data.</text>
</comment>
<organism evidence="6 7">
    <name type="scientific">Coprinellus micaceus</name>
    <name type="common">Glistening ink-cap mushroom</name>
    <name type="synonym">Coprinus micaceus</name>
    <dbReference type="NCBI Taxonomy" id="71717"/>
    <lineage>
        <taxon>Eukaryota</taxon>
        <taxon>Fungi</taxon>
        <taxon>Dikarya</taxon>
        <taxon>Basidiomycota</taxon>
        <taxon>Agaricomycotina</taxon>
        <taxon>Agaricomycetes</taxon>
        <taxon>Agaricomycetidae</taxon>
        <taxon>Agaricales</taxon>
        <taxon>Agaricineae</taxon>
        <taxon>Psathyrellaceae</taxon>
        <taxon>Coprinellus</taxon>
    </lineage>
</organism>
<dbReference type="GO" id="GO:0071949">
    <property type="term" value="F:FAD binding"/>
    <property type="evidence" value="ECO:0007669"/>
    <property type="project" value="InterPro"/>
</dbReference>